<evidence type="ECO:0000313" key="3">
    <source>
        <dbReference type="EMBL" id="KAH6670308.1"/>
    </source>
</evidence>
<dbReference type="InterPro" id="IPR002347">
    <property type="entry name" value="SDR_fam"/>
</dbReference>
<dbReference type="GO" id="GO:0005783">
    <property type="term" value="C:endoplasmic reticulum"/>
    <property type="evidence" value="ECO:0007669"/>
    <property type="project" value="TreeGrafter"/>
</dbReference>
<dbReference type="AlphaFoldDB" id="A0A9P8V3B5"/>
<dbReference type="Gene3D" id="3.40.50.720">
    <property type="entry name" value="NAD(P)-binding Rossmann-like Domain"/>
    <property type="match status" value="1"/>
</dbReference>
<dbReference type="Pfam" id="PF00106">
    <property type="entry name" value="adh_short"/>
    <property type="match status" value="1"/>
</dbReference>
<dbReference type="OrthoDB" id="2102561at2759"/>
<dbReference type="GO" id="GO:0006654">
    <property type="term" value="P:phosphatidic acid biosynthetic process"/>
    <property type="evidence" value="ECO:0007669"/>
    <property type="project" value="TreeGrafter"/>
</dbReference>
<evidence type="ECO:0000313" key="4">
    <source>
        <dbReference type="Proteomes" id="UP000770015"/>
    </source>
</evidence>
<accession>A0A9P8V3B5</accession>
<dbReference type="GO" id="GO:0005811">
    <property type="term" value="C:lipid droplet"/>
    <property type="evidence" value="ECO:0007669"/>
    <property type="project" value="TreeGrafter"/>
</dbReference>
<evidence type="ECO:0000256" key="1">
    <source>
        <dbReference type="ARBA" id="ARBA00006484"/>
    </source>
</evidence>
<keyword evidence="2" id="KW-0560">Oxidoreductase</keyword>
<organism evidence="3 4">
    <name type="scientific">Plectosphaerella plurivora</name>
    <dbReference type="NCBI Taxonomy" id="936078"/>
    <lineage>
        <taxon>Eukaryota</taxon>
        <taxon>Fungi</taxon>
        <taxon>Dikarya</taxon>
        <taxon>Ascomycota</taxon>
        <taxon>Pezizomycotina</taxon>
        <taxon>Sordariomycetes</taxon>
        <taxon>Hypocreomycetidae</taxon>
        <taxon>Glomerellales</taxon>
        <taxon>Plectosphaerellaceae</taxon>
        <taxon>Plectosphaerella</taxon>
    </lineage>
</organism>
<dbReference type="Proteomes" id="UP000770015">
    <property type="component" value="Unassembled WGS sequence"/>
</dbReference>
<sequence length="199" mass="20806">MPPALCLSAQWGYESLLASAAAISRDIGAENPYATKVEVSTNAVGDLKRIDQDGLLERPFFVDVGYKGAVLLLAALLLPPPLLITGCSEGDIGVALASAFLTKGYHVFATAREAAKIPINLSSSPGATLLILDVFSAQSIASAVASVDAQTNGTLDVLVNNSGEPMIMPLLDSPIEDRKNLFDVLGPRYHGTGFRAAAH</sequence>
<name>A0A9P8V3B5_9PEZI</name>
<proteinExistence type="inferred from homology"/>
<reference evidence="3" key="1">
    <citation type="journal article" date="2021" name="Nat. Commun.">
        <title>Genetic determinants of endophytism in the Arabidopsis root mycobiome.</title>
        <authorList>
            <person name="Mesny F."/>
            <person name="Miyauchi S."/>
            <person name="Thiergart T."/>
            <person name="Pickel B."/>
            <person name="Atanasova L."/>
            <person name="Karlsson M."/>
            <person name="Huettel B."/>
            <person name="Barry K.W."/>
            <person name="Haridas S."/>
            <person name="Chen C."/>
            <person name="Bauer D."/>
            <person name="Andreopoulos W."/>
            <person name="Pangilinan J."/>
            <person name="LaButti K."/>
            <person name="Riley R."/>
            <person name="Lipzen A."/>
            <person name="Clum A."/>
            <person name="Drula E."/>
            <person name="Henrissat B."/>
            <person name="Kohler A."/>
            <person name="Grigoriev I.V."/>
            <person name="Martin F.M."/>
            <person name="Hacquard S."/>
        </authorList>
    </citation>
    <scope>NUCLEOTIDE SEQUENCE</scope>
    <source>
        <strain evidence="3">MPI-SDFR-AT-0117</strain>
    </source>
</reference>
<gene>
    <name evidence="3" type="ORF">F5X68DRAFT_265052</name>
</gene>
<protein>
    <submittedName>
        <fullName evidence="3">Uncharacterized protein</fullName>
    </submittedName>
</protein>
<dbReference type="GO" id="GO:0004806">
    <property type="term" value="F:triacylglycerol lipase activity"/>
    <property type="evidence" value="ECO:0007669"/>
    <property type="project" value="TreeGrafter"/>
</dbReference>
<dbReference type="GO" id="GO:0000140">
    <property type="term" value="F:acylglycerone-phosphate reductase (NADP+) activity"/>
    <property type="evidence" value="ECO:0007669"/>
    <property type="project" value="TreeGrafter"/>
</dbReference>
<dbReference type="EMBL" id="JAGSXJ010000030">
    <property type="protein sequence ID" value="KAH6670308.1"/>
    <property type="molecule type" value="Genomic_DNA"/>
</dbReference>
<dbReference type="InterPro" id="IPR036291">
    <property type="entry name" value="NAD(P)-bd_dom_sf"/>
</dbReference>
<dbReference type="PANTHER" id="PTHR44169:SF6">
    <property type="entry name" value="NADPH-DEPENDENT 1-ACYLDIHYDROXYACETONE PHOSPHATE REDUCTASE"/>
    <property type="match status" value="1"/>
</dbReference>
<comment type="caution">
    <text evidence="3">The sequence shown here is derived from an EMBL/GenBank/DDBJ whole genome shotgun (WGS) entry which is preliminary data.</text>
</comment>
<evidence type="ECO:0000256" key="2">
    <source>
        <dbReference type="ARBA" id="ARBA00023002"/>
    </source>
</evidence>
<dbReference type="GO" id="GO:0019433">
    <property type="term" value="P:triglyceride catabolic process"/>
    <property type="evidence" value="ECO:0007669"/>
    <property type="project" value="TreeGrafter"/>
</dbReference>
<comment type="similarity">
    <text evidence="1">Belongs to the short-chain dehydrogenases/reductases (SDR) family.</text>
</comment>
<keyword evidence="4" id="KW-1185">Reference proteome</keyword>
<dbReference type="SUPFAM" id="SSF51735">
    <property type="entry name" value="NAD(P)-binding Rossmann-fold domains"/>
    <property type="match status" value="1"/>
</dbReference>
<dbReference type="PANTHER" id="PTHR44169">
    <property type="entry name" value="NADPH-DEPENDENT 1-ACYLDIHYDROXYACETONE PHOSPHATE REDUCTASE"/>
    <property type="match status" value="1"/>
</dbReference>